<comment type="caution">
    <text evidence="8">The sequence shown here is derived from an EMBL/GenBank/DDBJ whole genome shotgun (WGS) entry which is preliminary data.</text>
</comment>
<dbReference type="PANTHER" id="PTHR35807">
    <property type="entry name" value="TRANSCRIPTIONAL REGULATOR REDD-RELATED"/>
    <property type="match status" value="1"/>
</dbReference>
<evidence type="ECO:0000256" key="6">
    <source>
        <dbReference type="SAM" id="MobiDB-lite"/>
    </source>
</evidence>
<dbReference type="InterPro" id="IPR027417">
    <property type="entry name" value="P-loop_NTPase"/>
</dbReference>
<dbReference type="EMBL" id="JAEVHL010000147">
    <property type="protein sequence ID" value="MBM0278141.1"/>
    <property type="molecule type" value="Genomic_DNA"/>
</dbReference>
<evidence type="ECO:0000256" key="5">
    <source>
        <dbReference type="PROSITE-ProRule" id="PRU01091"/>
    </source>
</evidence>
<feature type="DNA-binding region" description="OmpR/PhoB-type" evidence="5">
    <location>
        <begin position="1"/>
        <end position="91"/>
    </location>
</feature>
<dbReference type="SUPFAM" id="SSF46894">
    <property type="entry name" value="C-terminal effector domain of the bipartite response regulators"/>
    <property type="match status" value="1"/>
</dbReference>
<feature type="region of interest" description="Disordered" evidence="6">
    <location>
        <begin position="241"/>
        <end position="261"/>
    </location>
</feature>
<accession>A0ABS1YL59</accession>
<dbReference type="SUPFAM" id="SSF48452">
    <property type="entry name" value="TPR-like"/>
    <property type="match status" value="2"/>
</dbReference>
<evidence type="ECO:0000256" key="2">
    <source>
        <dbReference type="ARBA" id="ARBA00023015"/>
    </source>
</evidence>
<organism evidence="8 9">
    <name type="scientific">Micromonospora tarensis</name>
    <dbReference type="NCBI Taxonomy" id="2806100"/>
    <lineage>
        <taxon>Bacteria</taxon>
        <taxon>Bacillati</taxon>
        <taxon>Actinomycetota</taxon>
        <taxon>Actinomycetes</taxon>
        <taxon>Micromonosporales</taxon>
        <taxon>Micromonosporaceae</taxon>
        <taxon>Micromonospora</taxon>
    </lineage>
</organism>
<dbReference type="InterPro" id="IPR019734">
    <property type="entry name" value="TPR_rpt"/>
</dbReference>
<gene>
    <name evidence="8" type="ORF">JM949_23725</name>
</gene>
<dbReference type="SMART" id="SM01043">
    <property type="entry name" value="BTAD"/>
    <property type="match status" value="1"/>
</dbReference>
<dbReference type="InterPro" id="IPR051677">
    <property type="entry name" value="AfsR-DnrI-RedD_regulator"/>
</dbReference>
<dbReference type="PRINTS" id="PR00364">
    <property type="entry name" value="DISEASERSIST"/>
</dbReference>
<evidence type="ECO:0000313" key="9">
    <source>
        <dbReference type="Proteomes" id="UP000622245"/>
    </source>
</evidence>
<dbReference type="InterPro" id="IPR016032">
    <property type="entry name" value="Sig_transdc_resp-reg_C-effctor"/>
</dbReference>
<dbReference type="SMART" id="SM00862">
    <property type="entry name" value="Trans_reg_C"/>
    <property type="match status" value="1"/>
</dbReference>
<dbReference type="SMART" id="SM00028">
    <property type="entry name" value="TPR"/>
    <property type="match status" value="4"/>
</dbReference>
<dbReference type="InterPro" id="IPR036388">
    <property type="entry name" value="WH-like_DNA-bd_sf"/>
</dbReference>
<keyword evidence="9" id="KW-1185">Reference proteome</keyword>
<dbReference type="InterPro" id="IPR001867">
    <property type="entry name" value="OmpR/PhoB-type_DNA-bd"/>
</dbReference>
<evidence type="ECO:0000256" key="3">
    <source>
        <dbReference type="ARBA" id="ARBA00023125"/>
    </source>
</evidence>
<dbReference type="InterPro" id="IPR011990">
    <property type="entry name" value="TPR-like_helical_dom_sf"/>
</dbReference>
<dbReference type="SUPFAM" id="SSF52540">
    <property type="entry name" value="P-loop containing nucleoside triphosphate hydrolases"/>
    <property type="match status" value="1"/>
</dbReference>
<dbReference type="Pfam" id="PF03704">
    <property type="entry name" value="BTAD"/>
    <property type="match status" value="1"/>
</dbReference>
<feature type="domain" description="OmpR/PhoB-type" evidence="7">
    <location>
        <begin position="1"/>
        <end position="91"/>
    </location>
</feature>
<dbReference type="CDD" id="cd15831">
    <property type="entry name" value="BTAD"/>
    <property type="match status" value="1"/>
</dbReference>
<sequence>MEFQVLGDVAASHQGNPVELGRRQERCLLGLLLLEPGRVLLTDRLIELLWQAADAAERRATLHTYVARLRRRLAPYGVRIVTRGGGYLIDVDPATVDLHRFTAEVERTRTIAEPALRAQALAAALDLWRGPLLAGVADETMRQRLGRDLEERRLAAFERRVEAELAAGEHLRVVGLLADLVREFPTREHGIELFMLALSRAGRRTEALEVYRTARRTLVEEFGVEPGQDLQRLHQRILADDPDLTLPTPGSTPAAPRHLPRDVPGFVGRVAELVALDDALDDGGPSRGVATICTIGGIGGLGKTALAVHWAHRVASRYPDGQVLVNLRGHGTDAPTRPIDALGQLLRGLSVPPGRIPVDVDEASALYRSTLADRRVLVVLDNAASSEQVRPLLPASAHCLTVITSRNRLDGLVAHEGARSLRPGLLSDDEAYQLVVTMIGADRAATAGRDQIVRLAALCGNLPLALRVAAARVVVDERLTVPELLRELTNARERLSGLVVEGDAAVRGVFAVSYHALSAASARVFRLLGLVPNTALSTAAVAVLAGQPEGQLRDHIADLVDRHLLDDAGTGRYQMHDLLRLYGAERAEAEDSEPDRRRAVGRLADAYVQQGVAAQAVFHRVRATVPMRFEHPLAQPPGFDSIDAASEWFQVEGGNLLALVRICDGLGLARETWQLADCQYPFLVRTHALPTLRETQELGVTAARLDGRPDAERLMANGLGVGYALGRDFDQAIQWMKHAAQANAEHSSPRDEVVSQMSIGNAYGQKGDWAEAEEQLRLAIAGARRLDDTFMLCVCLSNLGWLYTEQGRAQESLALLEEALRIAVEHDIRQQIPPLEVHLAHQNANLSRYAATVRHARAAVAHRHLGDRLSTARGLYWLGVGLDGLGGTAEAIGYWRESLELMTEIGSGDAEYPVAALARAGHHPQGGPL</sequence>
<dbReference type="Gene3D" id="1.10.10.10">
    <property type="entry name" value="Winged helix-like DNA-binding domain superfamily/Winged helix DNA-binding domain"/>
    <property type="match status" value="1"/>
</dbReference>
<evidence type="ECO:0000313" key="8">
    <source>
        <dbReference type="EMBL" id="MBM0278141.1"/>
    </source>
</evidence>
<dbReference type="InterPro" id="IPR005158">
    <property type="entry name" value="BTAD"/>
</dbReference>
<dbReference type="PROSITE" id="PS51755">
    <property type="entry name" value="OMPR_PHOB"/>
    <property type="match status" value="1"/>
</dbReference>
<dbReference type="Proteomes" id="UP000622245">
    <property type="component" value="Unassembled WGS sequence"/>
</dbReference>
<dbReference type="Gene3D" id="3.40.50.300">
    <property type="entry name" value="P-loop containing nucleotide triphosphate hydrolases"/>
    <property type="match status" value="1"/>
</dbReference>
<name>A0ABS1YL59_9ACTN</name>
<keyword evidence="3 5" id="KW-0238">DNA-binding</keyword>
<proteinExistence type="inferred from homology"/>
<evidence type="ECO:0000259" key="7">
    <source>
        <dbReference type="PROSITE" id="PS51755"/>
    </source>
</evidence>
<dbReference type="RefSeq" id="WP_203150534.1">
    <property type="nucleotide sequence ID" value="NZ_JAEVHL010000147.1"/>
</dbReference>
<protein>
    <submittedName>
        <fullName evidence="8">Tetratricopeptide repeat protein</fullName>
    </submittedName>
</protein>
<dbReference type="Pfam" id="PF00486">
    <property type="entry name" value="Trans_reg_C"/>
    <property type="match status" value="1"/>
</dbReference>
<dbReference type="Gene3D" id="1.25.40.10">
    <property type="entry name" value="Tetratricopeptide repeat domain"/>
    <property type="match status" value="2"/>
</dbReference>
<dbReference type="PANTHER" id="PTHR35807:SF1">
    <property type="entry name" value="TRANSCRIPTIONAL REGULATOR REDD"/>
    <property type="match status" value="1"/>
</dbReference>
<comment type="similarity">
    <text evidence="1">Belongs to the AfsR/DnrI/RedD regulatory family.</text>
</comment>
<evidence type="ECO:0000256" key="1">
    <source>
        <dbReference type="ARBA" id="ARBA00005820"/>
    </source>
</evidence>
<evidence type="ECO:0000256" key="4">
    <source>
        <dbReference type="ARBA" id="ARBA00023163"/>
    </source>
</evidence>
<keyword evidence="2" id="KW-0805">Transcription regulation</keyword>
<dbReference type="Pfam" id="PF13424">
    <property type="entry name" value="TPR_12"/>
    <property type="match status" value="1"/>
</dbReference>
<keyword evidence="4" id="KW-0804">Transcription</keyword>
<reference evidence="8 9" key="1">
    <citation type="submission" date="2021-01" db="EMBL/GenBank/DDBJ databases">
        <title>Draft genome sequence of Micromonospora sp. strain STR1s_6.</title>
        <authorList>
            <person name="Karlyshev A."/>
            <person name="Jawad R."/>
        </authorList>
    </citation>
    <scope>NUCLEOTIDE SEQUENCE [LARGE SCALE GENOMIC DNA]</scope>
    <source>
        <strain evidence="8 9">STR1S-6</strain>
    </source>
</reference>